<protein>
    <recommendedName>
        <fullName evidence="4">Lipoprotein</fullName>
    </recommendedName>
</protein>
<organism evidence="2 3">
    <name type="scientific">Corallococcus macrosporus DSM 14697</name>
    <dbReference type="NCBI Taxonomy" id="1189310"/>
    <lineage>
        <taxon>Bacteria</taxon>
        <taxon>Pseudomonadati</taxon>
        <taxon>Myxococcota</taxon>
        <taxon>Myxococcia</taxon>
        <taxon>Myxococcales</taxon>
        <taxon>Cystobacterineae</taxon>
        <taxon>Myxococcaceae</taxon>
        <taxon>Corallococcus</taxon>
    </lineage>
</organism>
<evidence type="ECO:0000256" key="1">
    <source>
        <dbReference type="SAM" id="SignalP"/>
    </source>
</evidence>
<reference evidence="2 3" key="1">
    <citation type="submission" date="2017-06" db="EMBL/GenBank/DDBJ databases">
        <title>Sequencing and comparative analysis of myxobacterial genomes.</title>
        <authorList>
            <person name="Rupp O."/>
            <person name="Goesmann A."/>
            <person name="Sogaard-Andersen L."/>
        </authorList>
    </citation>
    <scope>NUCLEOTIDE SEQUENCE [LARGE SCALE GENOMIC DNA]</scope>
    <source>
        <strain evidence="2 3">DSM 14697</strain>
    </source>
</reference>
<feature type="signal peptide" evidence="1">
    <location>
        <begin position="1"/>
        <end position="20"/>
    </location>
</feature>
<accession>A0A250JXF9</accession>
<keyword evidence="3" id="KW-1185">Reference proteome</keyword>
<feature type="chain" id="PRO_5012377284" description="Lipoprotein" evidence="1">
    <location>
        <begin position="21"/>
        <end position="209"/>
    </location>
</feature>
<dbReference type="KEGG" id="mmas:MYMAC_003434"/>
<evidence type="ECO:0000313" key="3">
    <source>
        <dbReference type="Proteomes" id="UP000217343"/>
    </source>
</evidence>
<sequence length="209" mass="23304">MPAVLVCRTAALSLILGCAAAPEPSTIRDYWRSGQHVHVRGPWEAITPSTDVDEVIDQLCPAVMELPRATDRDYGQEYCGAIYSLGDGIYYASMPSPLSEPVPVGPSKKKTCIPPRYVADSRWRAVVLADFHSHPWSPSGMTPTDRLAQTQIWTIRIQFDRACTITKLVPNPDSEQPGEVYLRQRNRWKLVGIIKHEDKGLGFVTDVDD</sequence>
<gene>
    <name evidence="2" type="ORF">MYMAC_003434</name>
</gene>
<dbReference type="RefSeq" id="WP_095958878.1">
    <property type="nucleotide sequence ID" value="NZ_CP022203.1"/>
</dbReference>
<dbReference type="EMBL" id="CP022203">
    <property type="protein sequence ID" value="ATB47816.1"/>
    <property type="molecule type" value="Genomic_DNA"/>
</dbReference>
<proteinExistence type="predicted"/>
<dbReference type="AlphaFoldDB" id="A0A250JXF9"/>
<evidence type="ECO:0008006" key="4">
    <source>
        <dbReference type="Google" id="ProtNLM"/>
    </source>
</evidence>
<keyword evidence="1" id="KW-0732">Signal</keyword>
<dbReference type="OrthoDB" id="5384996at2"/>
<dbReference type="Proteomes" id="UP000217343">
    <property type="component" value="Chromosome"/>
</dbReference>
<evidence type="ECO:0000313" key="2">
    <source>
        <dbReference type="EMBL" id="ATB47816.1"/>
    </source>
</evidence>
<name>A0A250JXF9_9BACT</name>